<feature type="compositionally biased region" description="Basic and acidic residues" evidence="1">
    <location>
        <begin position="74"/>
        <end position="97"/>
    </location>
</feature>
<name>A0A6J4VIX3_9BACT</name>
<reference evidence="2" key="1">
    <citation type="submission" date="2020-02" db="EMBL/GenBank/DDBJ databases">
        <authorList>
            <person name="Meier V. D."/>
        </authorList>
    </citation>
    <scope>NUCLEOTIDE SEQUENCE</scope>
    <source>
        <strain evidence="2">AVDCRST_MAG49</strain>
    </source>
</reference>
<dbReference type="EMBL" id="CADCWG010000311">
    <property type="protein sequence ID" value="CAA9577271.1"/>
    <property type="molecule type" value="Genomic_DNA"/>
</dbReference>
<organism evidence="2">
    <name type="scientific">uncultured Thermomicrobiales bacterium</name>
    <dbReference type="NCBI Taxonomy" id="1645740"/>
    <lineage>
        <taxon>Bacteria</taxon>
        <taxon>Pseudomonadati</taxon>
        <taxon>Thermomicrobiota</taxon>
        <taxon>Thermomicrobia</taxon>
        <taxon>Thermomicrobiales</taxon>
        <taxon>environmental samples</taxon>
    </lineage>
</organism>
<sequence length="137" mass="14421">AATRRSRARADGLSGDRRGHHAAGAMAETAGRGAPALLHQPGVPTLRPGGGTDGSATLRAGRRRGDRAGAIPAVDRRSRGVVPRPERLLSGPDERCRRGGVRRRGPARRRAVRRGWRRRIPGAGPGAVGTAGVDRRV</sequence>
<gene>
    <name evidence="2" type="ORF">AVDCRST_MAG49-4376</name>
</gene>
<protein>
    <submittedName>
        <fullName evidence="2">Uncharacterized protein</fullName>
    </submittedName>
</protein>
<feature type="compositionally biased region" description="Basic residues" evidence="1">
    <location>
        <begin position="98"/>
        <end position="120"/>
    </location>
</feature>
<dbReference type="AlphaFoldDB" id="A0A6J4VIX3"/>
<proteinExistence type="predicted"/>
<feature type="non-terminal residue" evidence="2">
    <location>
        <position position="137"/>
    </location>
</feature>
<evidence type="ECO:0000256" key="1">
    <source>
        <dbReference type="SAM" id="MobiDB-lite"/>
    </source>
</evidence>
<feature type="region of interest" description="Disordered" evidence="1">
    <location>
        <begin position="1"/>
        <end position="137"/>
    </location>
</feature>
<feature type="compositionally biased region" description="Basic and acidic residues" evidence="1">
    <location>
        <begin position="8"/>
        <end position="17"/>
    </location>
</feature>
<feature type="non-terminal residue" evidence="2">
    <location>
        <position position="1"/>
    </location>
</feature>
<evidence type="ECO:0000313" key="2">
    <source>
        <dbReference type="EMBL" id="CAA9577271.1"/>
    </source>
</evidence>
<accession>A0A6J4VIX3</accession>